<evidence type="ECO:0000256" key="3">
    <source>
        <dbReference type="ARBA" id="ARBA00022691"/>
    </source>
</evidence>
<dbReference type="SUPFAM" id="SSF53335">
    <property type="entry name" value="S-adenosyl-L-methionine-dependent methyltransferases"/>
    <property type="match status" value="1"/>
</dbReference>
<accession>A0A5C2RUM2</accession>
<comment type="similarity">
    <text evidence="4">Belongs to the class I-like SAM-binding methyltransferase superfamily.</text>
</comment>
<evidence type="ECO:0000256" key="4">
    <source>
        <dbReference type="ARBA" id="ARBA00038314"/>
    </source>
</evidence>
<comment type="pathway">
    <text evidence="1">Secondary metabolite biosynthesis.</text>
</comment>
<evidence type="ECO:0000256" key="1">
    <source>
        <dbReference type="ARBA" id="ARBA00005179"/>
    </source>
</evidence>
<sequence length="303" mass="33636">MSDEAKPVATFRKVLPIAGSEDLLQLDGDRLEFFRSATGINDVDELKKHIVAVQRAAYEARPYPCLVKFNFAKLRVSRLPAYGRLLELGRSREHPILLDVGCCLGTDLRKLIADGYPHESVIATDIVPEFWELGHKLFNTTPETFPVPFVPGDIFDPSFFEPTPPTYSPPATPVPNLSSVRTLTELRGHVSAITICAVFHVFETEEAQLKLARALASLLSPAPRSMIVGLHNGLPEKGFRQGDSFHVFCHSPESWTEMWDGVVFKKGAVKVDARLVDKPGRYVVDGVQSVRTASVLEWSVTRV</sequence>
<dbReference type="EMBL" id="ML122296">
    <property type="protein sequence ID" value="RPD55373.1"/>
    <property type="molecule type" value="Genomic_DNA"/>
</dbReference>
<proteinExistence type="inferred from homology"/>
<keyword evidence="3" id="KW-0949">S-adenosyl-L-methionine</keyword>
<evidence type="ECO:0000313" key="6">
    <source>
        <dbReference type="Proteomes" id="UP000313359"/>
    </source>
</evidence>
<dbReference type="GO" id="GO:0016740">
    <property type="term" value="F:transferase activity"/>
    <property type="evidence" value="ECO:0007669"/>
    <property type="project" value="UniProtKB-KW"/>
</dbReference>
<name>A0A5C2RUM2_9APHY</name>
<protein>
    <recommendedName>
        <fullName evidence="7">Methyltransferase domain-containing protein</fullName>
    </recommendedName>
</protein>
<dbReference type="STRING" id="1328759.A0A5C2RUM2"/>
<evidence type="ECO:0008006" key="7">
    <source>
        <dbReference type="Google" id="ProtNLM"/>
    </source>
</evidence>
<evidence type="ECO:0000313" key="5">
    <source>
        <dbReference type="EMBL" id="RPD55373.1"/>
    </source>
</evidence>
<reference evidence="5" key="1">
    <citation type="journal article" date="2018" name="Genome Biol. Evol.">
        <title>Genomics and development of Lentinus tigrinus, a white-rot wood-decaying mushroom with dimorphic fruiting bodies.</title>
        <authorList>
            <person name="Wu B."/>
            <person name="Xu Z."/>
            <person name="Knudson A."/>
            <person name="Carlson A."/>
            <person name="Chen N."/>
            <person name="Kovaka S."/>
            <person name="LaButti K."/>
            <person name="Lipzen A."/>
            <person name="Pennachio C."/>
            <person name="Riley R."/>
            <person name="Schakwitz W."/>
            <person name="Umezawa K."/>
            <person name="Ohm R.A."/>
            <person name="Grigoriev I.V."/>
            <person name="Nagy L.G."/>
            <person name="Gibbons J."/>
            <person name="Hibbett D."/>
        </authorList>
    </citation>
    <scope>NUCLEOTIDE SEQUENCE [LARGE SCALE GENOMIC DNA]</scope>
    <source>
        <strain evidence="5">ALCF2SS1-6</strain>
    </source>
</reference>
<evidence type="ECO:0000256" key="2">
    <source>
        <dbReference type="ARBA" id="ARBA00022679"/>
    </source>
</evidence>
<dbReference type="Gene3D" id="3.40.50.150">
    <property type="entry name" value="Vaccinia Virus protein VP39"/>
    <property type="match status" value="1"/>
</dbReference>
<dbReference type="PANTHER" id="PTHR35897:SF1">
    <property type="entry name" value="METHYLTRANSFERASE AUSD"/>
    <property type="match status" value="1"/>
</dbReference>
<dbReference type="PANTHER" id="PTHR35897">
    <property type="entry name" value="METHYLTRANSFERASE AUSD"/>
    <property type="match status" value="1"/>
</dbReference>
<organism evidence="5 6">
    <name type="scientific">Lentinus tigrinus ALCF2SS1-6</name>
    <dbReference type="NCBI Taxonomy" id="1328759"/>
    <lineage>
        <taxon>Eukaryota</taxon>
        <taxon>Fungi</taxon>
        <taxon>Dikarya</taxon>
        <taxon>Basidiomycota</taxon>
        <taxon>Agaricomycotina</taxon>
        <taxon>Agaricomycetes</taxon>
        <taxon>Polyporales</taxon>
        <taxon>Polyporaceae</taxon>
        <taxon>Lentinus</taxon>
    </lineage>
</organism>
<gene>
    <name evidence="5" type="ORF">L227DRAFT_615445</name>
</gene>
<dbReference type="OrthoDB" id="2094832at2759"/>
<dbReference type="Proteomes" id="UP000313359">
    <property type="component" value="Unassembled WGS sequence"/>
</dbReference>
<dbReference type="AlphaFoldDB" id="A0A5C2RUM2"/>
<keyword evidence="6" id="KW-1185">Reference proteome</keyword>
<dbReference type="InterPro" id="IPR029063">
    <property type="entry name" value="SAM-dependent_MTases_sf"/>
</dbReference>
<dbReference type="InterPro" id="IPR051654">
    <property type="entry name" value="Meroterpenoid_MTases"/>
</dbReference>
<keyword evidence="2" id="KW-0808">Transferase</keyword>